<evidence type="ECO:0000313" key="5">
    <source>
        <dbReference type="EMBL" id="AXQ70517.1"/>
    </source>
</evidence>
<name>A0A385EHJ9_9CAUD</name>
<accession>A0A385EHJ9</accession>
<dbReference type="InterPro" id="IPR055270">
    <property type="entry name" value="Glyco_tran_10_C"/>
</dbReference>
<protein>
    <recommendedName>
        <fullName evidence="4">Fucosyltransferase C-terminal domain-containing protein</fullName>
    </recommendedName>
</protein>
<dbReference type="GeneID" id="55001898"/>
<dbReference type="Proteomes" id="UP000257648">
    <property type="component" value="Segment"/>
</dbReference>
<dbReference type="PANTHER" id="PTHR11929">
    <property type="entry name" value="ALPHA- 1,3 -FUCOSYLTRANSFERASE"/>
    <property type="match status" value="1"/>
</dbReference>
<dbReference type="Pfam" id="PF00852">
    <property type="entry name" value="Glyco_transf_10"/>
    <property type="match status" value="1"/>
</dbReference>
<sequence length="267" mass="31157">MQRVKFNLVGDTFTHLTNGNKGYSVHGKESKYVEWVKDGGEATFYIDSTLPWAWIDPKPGPKYAWLLESRYITPQIVDAVKINPKQYLDTFDAIFTHNQELLAIDPKFKWCPAQGFWIKEPKIYEKSKMISMIASNKRMCKGHATRLEWVERLRDQVDLYGRGFNEILHKEEGLCDYMFSVAIENGQYETYFTEKLLDCFATGTIPVYLGAPDIGKYFNKDGIIDLTDEFYISDELYHSKMEAIKDNLEIAKKMEVLEDFIYLTYFC</sequence>
<comment type="similarity">
    <text evidence="1">Belongs to the glycosyltransferase 10 family.</text>
</comment>
<evidence type="ECO:0000256" key="1">
    <source>
        <dbReference type="ARBA" id="ARBA00008919"/>
    </source>
</evidence>
<keyword evidence="3" id="KW-0808">Transferase</keyword>
<dbReference type="RefSeq" id="YP_009810876.1">
    <property type="nucleotide sequence ID" value="NC_048049.1"/>
</dbReference>
<dbReference type="PANTHER" id="PTHR11929:SF194">
    <property type="entry name" value="ALPHA-(1,3)-FUCOSYLTRANSFERASE 10"/>
    <property type="match status" value="1"/>
</dbReference>
<keyword evidence="2" id="KW-0328">Glycosyltransferase</keyword>
<dbReference type="GO" id="GO:0008417">
    <property type="term" value="F:fucosyltransferase activity"/>
    <property type="evidence" value="ECO:0007669"/>
    <property type="project" value="InterPro"/>
</dbReference>
<dbReference type="GO" id="GO:0016020">
    <property type="term" value="C:membrane"/>
    <property type="evidence" value="ECO:0007669"/>
    <property type="project" value="InterPro"/>
</dbReference>
<dbReference type="InterPro" id="IPR038577">
    <property type="entry name" value="GT10-like_C_sf"/>
</dbReference>
<keyword evidence="6" id="KW-1185">Reference proteome</keyword>
<feature type="domain" description="Fucosyltransferase C-terminal" evidence="4">
    <location>
        <begin position="125"/>
        <end position="231"/>
    </location>
</feature>
<dbReference type="InterPro" id="IPR001503">
    <property type="entry name" value="Glyco_trans_10"/>
</dbReference>
<dbReference type="EMBL" id="MH412654">
    <property type="protein sequence ID" value="AXQ70517.1"/>
    <property type="molecule type" value="Genomic_DNA"/>
</dbReference>
<evidence type="ECO:0000313" key="6">
    <source>
        <dbReference type="Proteomes" id="UP000257648"/>
    </source>
</evidence>
<evidence type="ECO:0000259" key="4">
    <source>
        <dbReference type="Pfam" id="PF00852"/>
    </source>
</evidence>
<evidence type="ECO:0000256" key="3">
    <source>
        <dbReference type="ARBA" id="ARBA00022679"/>
    </source>
</evidence>
<organism evidence="5 6">
    <name type="scientific">Synechococcus phage S-T4</name>
    <dbReference type="NCBI Taxonomy" id="2268578"/>
    <lineage>
        <taxon>Viruses</taxon>
        <taxon>Duplodnaviria</taxon>
        <taxon>Heunggongvirae</taxon>
        <taxon>Uroviricota</taxon>
        <taxon>Caudoviricetes</taxon>
        <taxon>Pantevenvirales</taxon>
        <taxon>Kyanoviridae</taxon>
        <taxon>Tamkungvirus</taxon>
        <taxon>Tamkungvirus ST4</taxon>
    </lineage>
</organism>
<reference evidence="6" key="1">
    <citation type="submission" date="2018-05" db="EMBL/GenBank/DDBJ databases">
        <authorList>
            <person name="You S."/>
        </authorList>
    </citation>
    <scope>NUCLEOTIDE SEQUENCE [LARGE SCALE GENOMIC DNA]</scope>
</reference>
<dbReference type="SUPFAM" id="SSF53756">
    <property type="entry name" value="UDP-Glycosyltransferase/glycogen phosphorylase"/>
    <property type="match status" value="1"/>
</dbReference>
<evidence type="ECO:0000256" key="2">
    <source>
        <dbReference type="ARBA" id="ARBA00022676"/>
    </source>
</evidence>
<dbReference type="KEGG" id="vg:55001898"/>
<dbReference type="Gene3D" id="3.40.50.11660">
    <property type="entry name" value="Glycosyl transferase family 10, C-terminal domain"/>
    <property type="match status" value="1"/>
</dbReference>
<proteinExistence type="inferred from homology"/>